<dbReference type="InParanoid" id="A0A286USE0"/>
<name>A0A286USE0_9AGAM</name>
<dbReference type="Pfam" id="PF00583">
    <property type="entry name" value="Acetyltransf_1"/>
    <property type="match status" value="1"/>
</dbReference>
<dbReference type="PROSITE" id="PS51186">
    <property type="entry name" value="GNAT"/>
    <property type="match status" value="1"/>
</dbReference>
<proteinExistence type="predicted"/>
<dbReference type="EMBL" id="NBII01000002">
    <property type="protein sequence ID" value="PAV22491.1"/>
    <property type="molecule type" value="Genomic_DNA"/>
</dbReference>
<accession>A0A286USE0</accession>
<evidence type="ECO:0000256" key="2">
    <source>
        <dbReference type="ARBA" id="ARBA00023315"/>
    </source>
</evidence>
<evidence type="ECO:0000313" key="5">
    <source>
        <dbReference type="Proteomes" id="UP000217199"/>
    </source>
</evidence>
<dbReference type="OrthoDB" id="2129362at2759"/>
<reference evidence="4 5" key="1">
    <citation type="journal article" date="2017" name="Mol. Ecol.">
        <title>Comparative and population genomic landscape of Phellinus noxius: A hypervariable fungus causing root rot in trees.</title>
        <authorList>
            <person name="Chung C.L."/>
            <person name="Lee T.J."/>
            <person name="Akiba M."/>
            <person name="Lee H.H."/>
            <person name="Kuo T.H."/>
            <person name="Liu D."/>
            <person name="Ke H.M."/>
            <person name="Yokoi T."/>
            <person name="Roa M.B."/>
            <person name="Lu M.J."/>
            <person name="Chang Y.Y."/>
            <person name="Ann P.J."/>
            <person name="Tsai J.N."/>
            <person name="Chen C.Y."/>
            <person name="Tzean S.S."/>
            <person name="Ota Y."/>
            <person name="Hattori T."/>
            <person name="Sahashi N."/>
            <person name="Liou R.F."/>
            <person name="Kikuchi T."/>
            <person name="Tsai I.J."/>
        </authorList>
    </citation>
    <scope>NUCLEOTIDE SEQUENCE [LARGE SCALE GENOMIC DNA]</scope>
    <source>
        <strain evidence="4 5">FFPRI411160</strain>
    </source>
</reference>
<evidence type="ECO:0000259" key="3">
    <source>
        <dbReference type="PROSITE" id="PS51186"/>
    </source>
</evidence>
<organism evidence="4 5">
    <name type="scientific">Pyrrhoderma noxium</name>
    <dbReference type="NCBI Taxonomy" id="2282107"/>
    <lineage>
        <taxon>Eukaryota</taxon>
        <taxon>Fungi</taxon>
        <taxon>Dikarya</taxon>
        <taxon>Basidiomycota</taxon>
        <taxon>Agaricomycotina</taxon>
        <taxon>Agaricomycetes</taxon>
        <taxon>Hymenochaetales</taxon>
        <taxon>Hymenochaetaceae</taxon>
        <taxon>Pyrrhoderma</taxon>
    </lineage>
</organism>
<keyword evidence="1" id="KW-0808">Transferase</keyword>
<feature type="domain" description="N-acetyltransferase" evidence="3">
    <location>
        <begin position="7"/>
        <end position="187"/>
    </location>
</feature>
<dbReference type="InterPro" id="IPR000182">
    <property type="entry name" value="GNAT_dom"/>
</dbReference>
<dbReference type="Gene3D" id="3.40.630.30">
    <property type="match status" value="1"/>
</dbReference>
<keyword evidence="5" id="KW-1185">Reference proteome</keyword>
<keyword evidence="2" id="KW-0012">Acyltransferase</keyword>
<dbReference type="SUPFAM" id="SSF55729">
    <property type="entry name" value="Acyl-CoA N-acyltransferases (Nat)"/>
    <property type="match status" value="1"/>
</dbReference>
<dbReference type="Proteomes" id="UP000217199">
    <property type="component" value="Unassembled WGS sequence"/>
</dbReference>
<dbReference type="PANTHER" id="PTHR43072">
    <property type="entry name" value="N-ACETYLTRANSFERASE"/>
    <property type="match status" value="1"/>
</dbReference>
<dbReference type="PANTHER" id="PTHR43072:SF23">
    <property type="entry name" value="UPF0039 PROTEIN C11D3.02C"/>
    <property type="match status" value="1"/>
</dbReference>
<dbReference type="AlphaFoldDB" id="A0A286USE0"/>
<evidence type="ECO:0000313" key="4">
    <source>
        <dbReference type="EMBL" id="PAV22491.1"/>
    </source>
</evidence>
<gene>
    <name evidence="4" type="ORF">PNOK_0244800</name>
</gene>
<dbReference type="STRING" id="2282107.A0A286USE0"/>
<dbReference type="CDD" id="cd04301">
    <property type="entry name" value="NAT_SF"/>
    <property type="match status" value="1"/>
</dbReference>
<sequence length="197" mass="21602">MSSPPAYTIRPGTEDDLPGILEILNEQIATSTAIFTDDPLDIEDRRAWFRDLQKSGYPLYVAVPNPSPQSGGLSEPSSPSVDVLGFVAYGQFRSKPGYRFTVETSLYIHKDIRGGGVGSALLRKIIDHTREAGNVHVMVAGTAGNNIPSIRLHEKFGFENSFTLKEVGYKFGEWQDVVFLTLKLPMDPSVADGSARK</sequence>
<dbReference type="InterPro" id="IPR016181">
    <property type="entry name" value="Acyl_CoA_acyltransferase"/>
</dbReference>
<evidence type="ECO:0000256" key="1">
    <source>
        <dbReference type="ARBA" id="ARBA00022679"/>
    </source>
</evidence>
<protein>
    <submittedName>
        <fullName evidence="4">Acetyltransferase</fullName>
    </submittedName>
</protein>
<comment type="caution">
    <text evidence="4">The sequence shown here is derived from an EMBL/GenBank/DDBJ whole genome shotgun (WGS) entry which is preliminary data.</text>
</comment>
<dbReference type="GO" id="GO:0016747">
    <property type="term" value="F:acyltransferase activity, transferring groups other than amino-acyl groups"/>
    <property type="evidence" value="ECO:0007669"/>
    <property type="project" value="InterPro"/>
</dbReference>